<protein>
    <submittedName>
        <fullName evidence="1">Uncharacterized protein</fullName>
    </submittedName>
</protein>
<organism evidence="1">
    <name type="scientific">bioreactor metagenome</name>
    <dbReference type="NCBI Taxonomy" id="1076179"/>
    <lineage>
        <taxon>unclassified sequences</taxon>
        <taxon>metagenomes</taxon>
        <taxon>ecological metagenomes</taxon>
    </lineage>
</organism>
<name>A0A645F0R0_9ZZZZ</name>
<sequence length="55" mass="6392">MDEVIQEATYEESSIAAGSEKNRILATDAQMTDMHEVFRSRAEQKIKQFKDEKEK</sequence>
<dbReference type="EMBL" id="VSSQ01053919">
    <property type="protein sequence ID" value="MPN07908.1"/>
    <property type="molecule type" value="Genomic_DNA"/>
</dbReference>
<comment type="caution">
    <text evidence="1">The sequence shown here is derived from an EMBL/GenBank/DDBJ whole genome shotgun (WGS) entry which is preliminary data.</text>
</comment>
<proteinExistence type="predicted"/>
<evidence type="ECO:0000313" key="1">
    <source>
        <dbReference type="EMBL" id="MPN07908.1"/>
    </source>
</evidence>
<accession>A0A645F0R0</accession>
<reference evidence="1" key="1">
    <citation type="submission" date="2019-08" db="EMBL/GenBank/DDBJ databases">
        <authorList>
            <person name="Kucharzyk K."/>
            <person name="Murdoch R.W."/>
            <person name="Higgins S."/>
            <person name="Loffler F."/>
        </authorList>
    </citation>
    <scope>NUCLEOTIDE SEQUENCE</scope>
</reference>
<gene>
    <name evidence="1" type="ORF">SDC9_155180</name>
</gene>
<dbReference type="AlphaFoldDB" id="A0A645F0R0"/>